<sequence>MTYRSILAVLDGSPASNAPLQAAFALGRRFDAYLEVLHVRPDPNLSLPLVGEGMSGALIDDVARELEESAKTNAERARRFYEDACRSVDLAPTDAGDKPLAGGFRPVWRSLVGREDSETAARGLLADLIVVARPDPGQDGAYAPALEAGLFETGRPVLVVPPSHQSLMARKVAIAWNATRESTRAAAAALPLLVEAESVTVLSVAESSGGQAPDPARLADYLVLHGVEARSKRVEAQRHAGNELISQASELGAELLVMGAYGHSRLREFVLGGATRDVLTNTEVPVLLAH</sequence>
<evidence type="ECO:0000313" key="3">
    <source>
        <dbReference type="EMBL" id="SMF60835.1"/>
    </source>
</evidence>
<dbReference type="SUPFAM" id="SSF52402">
    <property type="entry name" value="Adenine nucleotide alpha hydrolases-like"/>
    <property type="match status" value="2"/>
</dbReference>
<dbReference type="Gene3D" id="3.40.50.12370">
    <property type="match status" value="1"/>
</dbReference>
<dbReference type="InterPro" id="IPR006015">
    <property type="entry name" value="Universal_stress_UspA"/>
</dbReference>
<evidence type="ECO:0000313" key="4">
    <source>
        <dbReference type="Proteomes" id="UP000192917"/>
    </source>
</evidence>
<dbReference type="PRINTS" id="PR01438">
    <property type="entry name" value="UNVRSLSTRESS"/>
</dbReference>
<dbReference type="EMBL" id="FWZX01000023">
    <property type="protein sequence ID" value="SMF60835.1"/>
    <property type="molecule type" value="Genomic_DNA"/>
</dbReference>
<keyword evidence="4" id="KW-1185">Reference proteome</keyword>
<dbReference type="CDD" id="cd00293">
    <property type="entry name" value="USP-like"/>
    <property type="match status" value="1"/>
</dbReference>
<dbReference type="PANTHER" id="PTHR46268">
    <property type="entry name" value="STRESS RESPONSE PROTEIN NHAX"/>
    <property type="match status" value="1"/>
</dbReference>
<feature type="domain" description="UspA" evidence="2">
    <location>
        <begin position="3"/>
        <end position="75"/>
    </location>
</feature>
<dbReference type="InterPro" id="IPR006016">
    <property type="entry name" value="UspA"/>
</dbReference>
<dbReference type="Pfam" id="PF00582">
    <property type="entry name" value="Usp"/>
    <property type="match status" value="2"/>
</dbReference>
<feature type="domain" description="UspA" evidence="2">
    <location>
        <begin position="168"/>
        <end position="289"/>
    </location>
</feature>
<reference evidence="3 4" key="1">
    <citation type="submission" date="2017-04" db="EMBL/GenBank/DDBJ databases">
        <authorList>
            <person name="Afonso C.L."/>
            <person name="Miller P.J."/>
            <person name="Scott M.A."/>
            <person name="Spackman E."/>
            <person name="Goraichik I."/>
            <person name="Dimitrov K.M."/>
            <person name="Suarez D.L."/>
            <person name="Swayne D.E."/>
        </authorList>
    </citation>
    <scope>NUCLEOTIDE SEQUENCE [LARGE SCALE GENOMIC DNA]</scope>
    <source>
        <strain evidence="3 4">USBA 355</strain>
    </source>
</reference>
<evidence type="ECO:0000259" key="2">
    <source>
        <dbReference type="Pfam" id="PF00582"/>
    </source>
</evidence>
<dbReference type="RefSeq" id="WP_159460297.1">
    <property type="nucleotide sequence ID" value="NZ_FWZX01000023.1"/>
</dbReference>
<comment type="similarity">
    <text evidence="1">Belongs to the universal stress protein A family.</text>
</comment>
<dbReference type="PANTHER" id="PTHR46268:SF15">
    <property type="entry name" value="UNIVERSAL STRESS PROTEIN HP_0031"/>
    <property type="match status" value="1"/>
</dbReference>
<dbReference type="Proteomes" id="UP000192917">
    <property type="component" value="Unassembled WGS sequence"/>
</dbReference>
<evidence type="ECO:0000256" key="1">
    <source>
        <dbReference type="ARBA" id="ARBA00008791"/>
    </source>
</evidence>
<accession>A0A1Y6CFP0</accession>
<name>A0A1Y6CFP0_9PROT</name>
<gene>
    <name evidence="3" type="ORF">SAMN05428998_12398</name>
</gene>
<dbReference type="STRING" id="560819.SAMN05428998_12398"/>
<proteinExistence type="inferred from homology"/>
<organism evidence="3 4">
    <name type="scientific">Tistlia consotensis USBA 355</name>
    <dbReference type="NCBI Taxonomy" id="560819"/>
    <lineage>
        <taxon>Bacteria</taxon>
        <taxon>Pseudomonadati</taxon>
        <taxon>Pseudomonadota</taxon>
        <taxon>Alphaproteobacteria</taxon>
        <taxon>Rhodospirillales</taxon>
        <taxon>Rhodovibrionaceae</taxon>
        <taxon>Tistlia</taxon>
    </lineage>
</organism>
<dbReference type="AlphaFoldDB" id="A0A1Y6CFP0"/>
<protein>
    <submittedName>
        <fullName evidence="3">Nucleotide-binding universal stress protein, UspA family</fullName>
    </submittedName>
</protein>